<keyword evidence="9" id="KW-1185">Reference proteome</keyword>
<dbReference type="Gene3D" id="1.25.40.10">
    <property type="entry name" value="Tetratricopeptide repeat domain"/>
    <property type="match status" value="1"/>
</dbReference>
<feature type="chain" id="PRO_5020694362" evidence="6">
    <location>
        <begin position="25"/>
        <end position="538"/>
    </location>
</feature>
<evidence type="ECO:0000313" key="9">
    <source>
        <dbReference type="Proteomes" id="UP000306552"/>
    </source>
</evidence>
<evidence type="ECO:0000256" key="5">
    <source>
        <dbReference type="ARBA" id="ARBA00023237"/>
    </source>
</evidence>
<name>A0A4U5TRI9_9FLAO</name>
<comment type="similarity">
    <text evidence="2">Belongs to the SusD family.</text>
</comment>
<dbReference type="InterPro" id="IPR011990">
    <property type="entry name" value="TPR-like_helical_dom_sf"/>
</dbReference>
<evidence type="ECO:0000256" key="6">
    <source>
        <dbReference type="SAM" id="SignalP"/>
    </source>
</evidence>
<dbReference type="AlphaFoldDB" id="A0A4U5TRI9"/>
<dbReference type="SUPFAM" id="SSF48452">
    <property type="entry name" value="TPR-like"/>
    <property type="match status" value="1"/>
</dbReference>
<evidence type="ECO:0000256" key="1">
    <source>
        <dbReference type="ARBA" id="ARBA00004442"/>
    </source>
</evidence>
<evidence type="ECO:0000256" key="4">
    <source>
        <dbReference type="ARBA" id="ARBA00023136"/>
    </source>
</evidence>
<dbReference type="Pfam" id="PF07980">
    <property type="entry name" value="SusD_RagB"/>
    <property type="match status" value="1"/>
</dbReference>
<gene>
    <name evidence="8" type="ORF">FCN74_07860</name>
</gene>
<dbReference type="CDD" id="cd08977">
    <property type="entry name" value="SusD"/>
    <property type="match status" value="1"/>
</dbReference>
<comment type="subcellular location">
    <subcellularLocation>
        <location evidence="1">Cell outer membrane</location>
    </subcellularLocation>
</comment>
<organism evidence="8 9">
    <name type="scientific">Mesohalobacter halotolerans</name>
    <dbReference type="NCBI Taxonomy" id="1883405"/>
    <lineage>
        <taxon>Bacteria</taxon>
        <taxon>Pseudomonadati</taxon>
        <taxon>Bacteroidota</taxon>
        <taxon>Flavobacteriia</taxon>
        <taxon>Flavobacteriales</taxon>
        <taxon>Flavobacteriaceae</taxon>
        <taxon>Mesohalobacter</taxon>
    </lineage>
</organism>
<keyword evidence="5" id="KW-0998">Cell outer membrane</keyword>
<sequence length="538" mass="59641">MKIMKKLNLIYLFAGLLFLVSSCEDDLNTVPLDDDASTAEDFFSQDNAYKSLLAGVYGNLSLTSAGGAFGSNIGGLDPGTSQYGRALMNLQTFTTDEAIWSYENDPGIAELQRTTWTPANVIIRGAFGRIMGSVAFANEFLRQSTEAKLNSRDISGEELQEMPTFRAEARLLRALSYYHMLDLFGKAHFITEEDPVGVFRNEEIVGVDLFNYIESELLEIIPDLKDARTNEYARADKAVAWMILAKLYLNAEVYIGEDRYADALEYSQNIIDAGYSLTPNYQDVFRGDNDVNGAQNEVIFPVPADGEFSQSFGPTTVMTNGAVGSIEQNGANLGVTEGGWGGAIRLSPQFVSLFQGAEFTNDARNGIISEDRPINITDVSNRDQGYILEKFTDLNTSDDPVDDNLTFSSVDFPMFRLADVYLMYAEAHLRGGGGSLTQATEYINLIRTRAHNGSTTWNISESDLTLDFIIDERARELYWESHRRQDLRRFGLFTGASYVWTLKGNSLSGIPIADYRGLFPIPSESLSANPNLTQNPGY</sequence>
<accession>A0A4U5TRI9</accession>
<reference evidence="8 9" key="1">
    <citation type="submission" date="2019-04" db="EMBL/GenBank/DDBJ databases">
        <title>Psychroflexus halotolerans sp. nov., isolated from a marine solar saltern.</title>
        <authorList>
            <person name="Feng X."/>
        </authorList>
    </citation>
    <scope>NUCLEOTIDE SEQUENCE [LARGE SCALE GENOMIC DNA]</scope>
    <source>
        <strain evidence="8 9">WDS2C27</strain>
    </source>
</reference>
<keyword evidence="3 6" id="KW-0732">Signal</keyword>
<evidence type="ECO:0000259" key="7">
    <source>
        <dbReference type="Pfam" id="PF07980"/>
    </source>
</evidence>
<dbReference type="EMBL" id="SWMU01000003">
    <property type="protein sequence ID" value="TKS55938.1"/>
    <property type="molecule type" value="Genomic_DNA"/>
</dbReference>
<dbReference type="OrthoDB" id="5694214at2"/>
<comment type="caution">
    <text evidence="8">The sequence shown here is derived from an EMBL/GenBank/DDBJ whole genome shotgun (WGS) entry which is preliminary data.</text>
</comment>
<protein>
    <submittedName>
        <fullName evidence="8">RagB/SusD family nutrient uptake outer membrane protein</fullName>
    </submittedName>
</protein>
<dbReference type="GO" id="GO:0009279">
    <property type="term" value="C:cell outer membrane"/>
    <property type="evidence" value="ECO:0007669"/>
    <property type="project" value="UniProtKB-SubCell"/>
</dbReference>
<feature type="signal peptide" evidence="6">
    <location>
        <begin position="1"/>
        <end position="24"/>
    </location>
</feature>
<dbReference type="Gene3D" id="1.10.3780.10">
    <property type="entry name" value="SusD-like"/>
    <property type="match status" value="1"/>
</dbReference>
<dbReference type="Proteomes" id="UP000306552">
    <property type="component" value="Unassembled WGS sequence"/>
</dbReference>
<evidence type="ECO:0000256" key="3">
    <source>
        <dbReference type="ARBA" id="ARBA00022729"/>
    </source>
</evidence>
<proteinExistence type="inferred from homology"/>
<dbReference type="InterPro" id="IPR012944">
    <property type="entry name" value="SusD_RagB_dom"/>
</dbReference>
<evidence type="ECO:0000256" key="2">
    <source>
        <dbReference type="ARBA" id="ARBA00006275"/>
    </source>
</evidence>
<evidence type="ECO:0000313" key="8">
    <source>
        <dbReference type="EMBL" id="TKS55938.1"/>
    </source>
</evidence>
<dbReference type="PROSITE" id="PS51257">
    <property type="entry name" value="PROKAR_LIPOPROTEIN"/>
    <property type="match status" value="1"/>
</dbReference>
<dbReference type="Gene3D" id="1.25.40.390">
    <property type="match status" value="1"/>
</dbReference>
<feature type="domain" description="RagB/SusD" evidence="7">
    <location>
        <begin position="380"/>
        <end position="538"/>
    </location>
</feature>
<keyword evidence="4" id="KW-0472">Membrane</keyword>